<evidence type="ECO:0000313" key="1">
    <source>
        <dbReference type="EMBL" id="MFB9908966.1"/>
    </source>
</evidence>
<dbReference type="InterPro" id="IPR006439">
    <property type="entry name" value="HAD-SF_hydro_IA"/>
</dbReference>
<keyword evidence="2" id="KW-1185">Reference proteome</keyword>
<dbReference type="InterPro" id="IPR023214">
    <property type="entry name" value="HAD_sf"/>
</dbReference>
<keyword evidence="1" id="KW-0378">Hydrolase</keyword>
<evidence type="ECO:0000313" key="2">
    <source>
        <dbReference type="Proteomes" id="UP001589693"/>
    </source>
</evidence>
<comment type="caution">
    <text evidence="1">The sequence shown here is derived from an EMBL/GenBank/DDBJ whole genome shotgun (WGS) entry which is preliminary data.</text>
</comment>
<organism evidence="1 2">
    <name type="scientific">Allokutzneria oryzae</name>
    <dbReference type="NCBI Taxonomy" id="1378989"/>
    <lineage>
        <taxon>Bacteria</taxon>
        <taxon>Bacillati</taxon>
        <taxon>Actinomycetota</taxon>
        <taxon>Actinomycetes</taxon>
        <taxon>Pseudonocardiales</taxon>
        <taxon>Pseudonocardiaceae</taxon>
        <taxon>Allokutzneria</taxon>
    </lineage>
</organism>
<dbReference type="PRINTS" id="PR00413">
    <property type="entry name" value="HADHALOGNASE"/>
</dbReference>
<dbReference type="PANTHER" id="PTHR43434">
    <property type="entry name" value="PHOSPHOGLYCOLATE PHOSPHATASE"/>
    <property type="match status" value="1"/>
</dbReference>
<dbReference type="GO" id="GO:0016787">
    <property type="term" value="F:hydrolase activity"/>
    <property type="evidence" value="ECO:0007669"/>
    <property type="project" value="UniProtKB-KW"/>
</dbReference>
<dbReference type="RefSeq" id="WP_377861193.1">
    <property type="nucleotide sequence ID" value="NZ_JBHLZU010000032.1"/>
</dbReference>
<gene>
    <name evidence="1" type="ORF">ACFFQA_33935</name>
</gene>
<dbReference type="EMBL" id="JBHLZU010000032">
    <property type="protein sequence ID" value="MFB9908966.1"/>
    <property type="molecule type" value="Genomic_DNA"/>
</dbReference>
<dbReference type="InterPro" id="IPR023198">
    <property type="entry name" value="PGP-like_dom2"/>
</dbReference>
<proteinExistence type="predicted"/>
<dbReference type="Proteomes" id="UP001589693">
    <property type="component" value="Unassembled WGS sequence"/>
</dbReference>
<dbReference type="NCBIfam" id="TIGR01549">
    <property type="entry name" value="HAD-SF-IA-v1"/>
    <property type="match status" value="1"/>
</dbReference>
<protein>
    <submittedName>
        <fullName evidence="1">HAD family hydrolase</fullName>
        <ecNumber evidence="1">3.-.-.-</ecNumber>
    </submittedName>
</protein>
<dbReference type="PANTHER" id="PTHR43434:SF1">
    <property type="entry name" value="PHOSPHOGLYCOLATE PHOSPHATASE"/>
    <property type="match status" value="1"/>
</dbReference>
<sequence length="233" mass="24559">MLSKAVLFDLDGTLVDTPQANVRLMTEVLAESGRPMPEADRVRATVGKALEPSFAALLGVPLTDPLVSRQATRFRRLFRDRVLPEAGDLVFPEIPGLLRRLRTAGCALAVVTSKVRSSAEELLAAAGLLEEFDAVVCHGMAPRGKPQPDLALLAARLLALPPSACLVVGDAVDDVLMALAAGMPVVAVTYGVTSAAELLGAGATRLVGSAAELGELLDTHPSNLEQGRDRQWH</sequence>
<dbReference type="SFLD" id="SFLDG01135">
    <property type="entry name" value="C1.5.6:_HAD__Beta-PGM__Phospha"/>
    <property type="match status" value="1"/>
</dbReference>
<dbReference type="SUPFAM" id="SSF56784">
    <property type="entry name" value="HAD-like"/>
    <property type="match status" value="1"/>
</dbReference>
<dbReference type="Pfam" id="PF00702">
    <property type="entry name" value="Hydrolase"/>
    <property type="match status" value="1"/>
</dbReference>
<reference evidence="1 2" key="1">
    <citation type="submission" date="2024-09" db="EMBL/GenBank/DDBJ databases">
        <authorList>
            <person name="Sun Q."/>
            <person name="Mori K."/>
        </authorList>
    </citation>
    <scope>NUCLEOTIDE SEQUENCE [LARGE SCALE GENOMIC DNA]</scope>
    <source>
        <strain evidence="1 2">TBRC 7907</strain>
    </source>
</reference>
<dbReference type="InterPro" id="IPR036412">
    <property type="entry name" value="HAD-like_sf"/>
</dbReference>
<name>A0ABV6A756_9PSEU</name>
<dbReference type="EC" id="3.-.-.-" evidence="1"/>
<dbReference type="SFLD" id="SFLDG01129">
    <property type="entry name" value="C1.5:_HAD__Beta-PGM__Phosphata"/>
    <property type="match status" value="1"/>
</dbReference>
<dbReference type="Gene3D" id="1.10.150.240">
    <property type="entry name" value="Putative phosphatase, domain 2"/>
    <property type="match status" value="1"/>
</dbReference>
<dbReference type="Gene3D" id="3.40.50.1000">
    <property type="entry name" value="HAD superfamily/HAD-like"/>
    <property type="match status" value="1"/>
</dbReference>
<dbReference type="InterPro" id="IPR050155">
    <property type="entry name" value="HAD-like_hydrolase_sf"/>
</dbReference>
<dbReference type="NCBIfam" id="TIGR01509">
    <property type="entry name" value="HAD-SF-IA-v3"/>
    <property type="match status" value="1"/>
</dbReference>
<dbReference type="SFLD" id="SFLDS00003">
    <property type="entry name" value="Haloacid_Dehalogenase"/>
    <property type="match status" value="1"/>
</dbReference>
<accession>A0ABV6A756</accession>